<dbReference type="Proteomes" id="UP000199675">
    <property type="component" value="Unassembled WGS sequence"/>
</dbReference>
<dbReference type="OrthoDB" id="571718at2"/>
<dbReference type="EMBL" id="FNNE01000019">
    <property type="protein sequence ID" value="SDX75320.1"/>
    <property type="molecule type" value="Genomic_DNA"/>
</dbReference>
<protein>
    <recommendedName>
        <fullName evidence="3">Competence protein CoiA-like family protein</fullName>
    </recommendedName>
</protein>
<evidence type="ECO:0000313" key="2">
    <source>
        <dbReference type="Proteomes" id="UP000199675"/>
    </source>
</evidence>
<name>A0A1H3E9Q4_9GAMM</name>
<sequence length="328" mass="36825">MTADSKSIQYAFALDSHGFLIHISEAVRSQDYVCPGCRQNLSPVMGEKNARHFRHAQECCALETYLHKCAKEAFFERYQKSLNDGTPISLALERQVFCTGERLELARASSLRCQTSVPAKYNLTQFFDTAELEKKDVHTGLKPDVLLSQATSERRCYIEMCVTHPCSPDKIETGVPILEFKIASEADIRQLMTGYYSGKDDNLTVYNWQPPARSEETCRGECSVGNVFLDVWSLSESGRLNRTTQPLSAVDLTANTVSNAWPSSTAGAELIANLRNFVGEVDPDSQFPNCVRCEHAGYWEDGFLFCRSKAKMVPYTEARQCASYRVKT</sequence>
<organism evidence="1 2">
    <name type="scientific">Marinobacter mobilis</name>
    <dbReference type="NCBI Taxonomy" id="488533"/>
    <lineage>
        <taxon>Bacteria</taxon>
        <taxon>Pseudomonadati</taxon>
        <taxon>Pseudomonadota</taxon>
        <taxon>Gammaproteobacteria</taxon>
        <taxon>Pseudomonadales</taxon>
        <taxon>Marinobacteraceae</taxon>
        <taxon>Marinobacter</taxon>
    </lineage>
</organism>
<gene>
    <name evidence="1" type="ORF">SAMN04487960_1195</name>
</gene>
<keyword evidence="2" id="KW-1185">Reference proteome</keyword>
<dbReference type="RefSeq" id="WP_091817916.1">
    <property type="nucleotide sequence ID" value="NZ_FNNE01000019.1"/>
</dbReference>
<dbReference type="AlphaFoldDB" id="A0A1H3E9Q4"/>
<accession>A0A1H3E9Q4</accession>
<dbReference type="STRING" id="488533.SAMN04487960_1195"/>
<evidence type="ECO:0008006" key="3">
    <source>
        <dbReference type="Google" id="ProtNLM"/>
    </source>
</evidence>
<proteinExistence type="predicted"/>
<evidence type="ECO:0000313" key="1">
    <source>
        <dbReference type="EMBL" id="SDX75320.1"/>
    </source>
</evidence>
<reference evidence="1 2" key="1">
    <citation type="submission" date="2016-10" db="EMBL/GenBank/DDBJ databases">
        <authorList>
            <person name="de Groot N.N."/>
        </authorList>
    </citation>
    <scope>NUCLEOTIDE SEQUENCE [LARGE SCALE GENOMIC DNA]</scope>
    <source>
        <strain evidence="1 2">CGMCC 1.7059</strain>
    </source>
</reference>